<evidence type="ECO:0000256" key="1">
    <source>
        <dbReference type="SAM" id="MobiDB-lite"/>
    </source>
</evidence>
<accession>A0ABT7FZY9</accession>
<dbReference type="Proteomes" id="UP001243856">
    <property type="component" value="Unassembled WGS sequence"/>
</dbReference>
<protein>
    <submittedName>
        <fullName evidence="2">Uncharacterized protein</fullName>
    </submittedName>
</protein>
<evidence type="ECO:0000313" key="3">
    <source>
        <dbReference type="Proteomes" id="UP001243856"/>
    </source>
</evidence>
<feature type="region of interest" description="Disordered" evidence="1">
    <location>
        <begin position="1"/>
        <end position="23"/>
    </location>
</feature>
<feature type="compositionally biased region" description="Basic and acidic residues" evidence="1">
    <location>
        <begin position="10"/>
        <end position="23"/>
    </location>
</feature>
<organism evidence="2 3">
    <name type="scientific">Corynebacterium propinquum</name>
    <dbReference type="NCBI Taxonomy" id="43769"/>
    <lineage>
        <taxon>Bacteria</taxon>
        <taxon>Bacillati</taxon>
        <taxon>Actinomycetota</taxon>
        <taxon>Actinomycetes</taxon>
        <taxon>Mycobacteriales</taxon>
        <taxon>Corynebacteriaceae</taxon>
        <taxon>Corynebacterium</taxon>
    </lineage>
</organism>
<name>A0ABT7FZY9_9CORY</name>
<proteinExistence type="predicted"/>
<sequence length="62" mass="7460">MSAPLSTPRSTEELRSDRDQVEKEMNPYTVEMLRRLREVDALEFKEEELLDRYEALSWLIED</sequence>
<gene>
    <name evidence="2" type="ORF">QPX45_01995</name>
</gene>
<dbReference type="EMBL" id="JASNVK010000002">
    <property type="protein sequence ID" value="MDK4300030.1"/>
    <property type="molecule type" value="Genomic_DNA"/>
</dbReference>
<keyword evidence="3" id="KW-1185">Reference proteome</keyword>
<evidence type="ECO:0000313" key="2">
    <source>
        <dbReference type="EMBL" id="MDK4300030.1"/>
    </source>
</evidence>
<comment type="caution">
    <text evidence="2">The sequence shown here is derived from an EMBL/GenBank/DDBJ whole genome shotgun (WGS) entry which is preliminary data.</text>
</comment>
<reference evidence="2 3" key="1">
    <citation type="submission" date="2023-05" db="EMBL/GenBank/DDBJ databases">
        <title>Metabolic capabilities are highly conserved among human nasal-associated Corynebacterium species in pangenomic analyses.</title>
        <authorList>
            <person name="Tran T.H."/>
            <person name="Roberts A.Q."/>
            <person name="Escapa I.F."/>
            <person name="Gao W."/>
            <person name="Conlan S."/>
            <person name="Kong H."/>
            <person name="Segre J.A."/>
            <person name="Kelly M.S."/>
            <person name="Lemon K.P."/>
        </authorList>
    </citation>
    <scope>NUCLEOTIDE SEQUENCE [LARGE SCALE GENOMIC DNA]</scope>
    <source>
        <strain evidence="2 3">KPL2811</strain>
    </source>
</reference>
<dbReference type="RefSeq" id="WP_144737085.1">
    <property type="nucleotide sequence ID" value="NZ_CP100371.1"/>
</dbReference>